<dbReference type="AlphaFoldDB" id="A0A3B1CU60"/>
<sequence length="667" mass="74626">MRYINPLFRILNTKRFGKPTVFIPLLITLVFAALTVKNPPVIDQYIETLLLDYRFKIRNLVSPPPVPKDILIVTIDEKSLSIYGRWPWSRRLQAELIEKVFKGDPKAVAVDIFYAEPESPEADSALAEVIRKHKDRLVIALGFEVEEGKVFDGDVGDILYDQAITRIENLKYLRSAEAYRVLLPPEPLAGSATFGHVYSMPDRDGKLRWENLYIKYGSEYFPSLALQAARIAMGIARDKVSIIGGAGVELGDIFIPTDEFGRLHINYIGREGSIIHRSASDVLSGQIPALFFKDKSVFIGTTAMATYDQKNTPFSANMSGVEKNATVVANILSRDFIKKTPVYIDLLVVLLAGFLALYIGQKKRALYLVAGYAALTSIVVISNQVLFTWYGIRLNLIYPLLTVISEGTFIISYGYFVEEKKAREIRRMFSSYVTERVVNELIKNPDLARLGGERKEVTVLFSDIMGFTGFSEGHAPEEVVAMLNEYLGAMTEVIFKWEGTLDKFVGDEIVAFWGAPLEQKDHAGLAVRCALDMVRRLEELQLKWKSEGKPVLDAGIGINTGEVVVGNIGAEGKKMDYTVIGDHVNVGARIETLTRKYNTHILITEFTLNRIGNLLTTDSLYRTHTSIKGLERVIVKGKERPVEIYEVKSLTSGTVSGIEERKEPLSS</sequence>
<dbReference type="Gene3D" id="3.30.70.1230">
    <property type="entry name" value="Nucleotide cyclase"/>
    <property type="match status" value="1"/>
</dbReference>
<dbReference type="InterPro" id="IPR050697">
    <property type="entry name" value="Adenylyl/Guanylyl_Cyclase_3/4"/>
</dbReference>
<evidence type="ECO:0000259" key="7">
    <source>
        <dbReference type="PROSITE" id="PS50125"/>
    </source>
</evidence>
<evidence type="ECO:0000256" key="6">
    <source>
        <dbReference type="SAM" id="Phobius"/>
    </source>
</evidence>
<dbReference type="EC" id="4.6.1.1" evidence="8"/>
<comment type="subcellular location">
    <subcellularLocation>
        <location evidence="1">Cell envelope</location>
    </subcellularLocation>
</comment>
<keyword evidence="3 6" id="KW-0812">Transmembrane</keyword>
<dbReference type="PANTHER" id="PTHR43081:SF1">
    <property type="entry name" value="ADENYLATE CYCLASE, TERMINAL-DIFFERENTIATION SPECIFIC"/>
    <property type="match status" value="1"/>
</dbReference>
<dbReference type="SUPFAM" id="SSF55073">
    <property type="entry name" value="Nucleotide cyclase"/>
    <property type="match status" value="1"/>
</dbReference>
<protein>
    <submittedName>
        <fullName evidence="8">Adenylate cyclase</fullName>
        <ecNumber evidence="8">4.6.1.1</ecNumber>
    </submittedName>
</protein>
<dbReference type="GO" id="GO:0035556">
    <property type="term" value="P:intracellular signal transduction"/>
    <property type="evidence" value="ECO:0007669"/>
    <property type="project" value="InterPro"/>
</dbReference>
<keyword evidence="2" id="KW-1003">Cell membrane</keyword>
<dbReference type="SMART" id="SM01080">
    <property type="entry name" value="CHASE2"/>
    <property type="match status" value="1"/>
</dbReference>
<evidence type="ECO:0000256" key="2">
    <source>
        <dbReference type="ARBA" id="ARBA00022475"/>
    </source>
</evidence>
<evidence type="ECO:0000256" key="4">
    <source>
        <dbReference type="ARBA" id="ARBA00022989"/>
    </source>
</evidence>
<dbReference type="CDD" id="cd07302">
    <property type="entry name" value="CHD"/>
    <property type="match status" value="1"/>
</dbReference>
<reference evidence="8" key="1">
    <citation type="submission" date="2018-06" db="EMBL/GenBank/DDBJ databases">
        <authorList>
            <person name="Zhirakovskaya E."/>
        </authorList>
    </citation>
    <scope>NUCLEOTIDE SEQUENCE</scope>
</reference>
<keyword evidence="5 6" id="KW-0472">Membrane</keyword>
<dbReference type="InterPro" id="IPR007890">
    <property type="entry name" value="CHASE2"/>
</dbReference>
<dbReference type="GO" id="GO:0004016">
    <property type="term" value="F:adenylate cyclase activity"/>
    <property type="evidence" value="ECO:0007669"/>
    <property type="project" value="UniProtKB-EC"/>
</dbReference>
<dbReference type="PANTHER" id="PTHR43081">
    <property type="entry name" value="ADENYLATE CYCLASE, TERMINAL-DIFFERENTIATION SPECIFIC-RELATED"/>
    <property type="match status" value="1"/>
</dbReference>
<dbReference type="EMBL" id="UOGI01000185">
    <property type="protein sequence ID" value="VAX33569.1"/>
    <property type="molecule type" value="Genomic_DNA"/>
</dbReference>
<accession>A0A3B1CU60</accession>
<dbReference type="GO" id="GO:0006171">
    <property type="term" value="P:cAMP biosynthetic process"/>
    <property type="evidence" value="ECO:0007669"/>
    <property type="project" value="TreeGrafter"/>
</dbReference>
<dbReference type="GO" id="GO:0030313">
    <property type="term" value="C:cell envelope"/>
    <property type="evidence" value="ECO:0007669"/>
    <property type="project" value="UniProtKB-SubCell"/>
</dbReference>
<feature type="transmembrane region" description="Helical" evidence="6">
    <location>
        <begin position="366"/>
        <end position="390"/>
    </location>
</feature>
<organism evidence="8">
    <name type="scientific">hydrothermal vent metagenome</name>
    <dbReference type="NCBI Taxonomy" id="652676"/>
    <lineage>
        <taxon>unclassified sequences</taxon>
        <taxon>metagenomes</taxon>
        <taxon>ecological metagenomes</taxon>
    </lineage>
</organism>
<feature type="transmembrane region" description="Helical" evidence="6">
    <location>
        <begin position="396"/>
        <end position="417"/>
    </location>
</feature>
<dbReference type="SMART" id="SM00044">
    <property type="entry name" value="CYCc"/>
    <property type="match status" value="1"/>
</dbReference>
<dbReference type="Pfam" id="PF05226">
    <property type="entry name" value="CHASE2"/>
    <property type="match status" value="1"/>
</dbReference>
<evidence type="ECO:0000313" key="8">
    <source>
        <dbReference type="EMBL" id="VAX33569.1"/>
    </source>
</evidence>
<proteinExistence type="predicted"/>
<keyword evidence="4 6" id="KW-1133">Transmembrane helix</keyword>
<name>A0A3B1CU60_9ZZZZ</name>
<dbReference type="PROSITE" id="PS50125">
    <property type="entry name" value="GUANYLATE_CYCLASE_2"/>
    <property type="match status" value="1"/>
</dbReference>
<evidence type="ECO:0000256" key="1">
    <source>
        <dbReference type="ARBA" id="ARBA00004196"/>
    </source>
</evidence>
<dbReference type="FunFam" id="3.30.70.1230:FF:000016">
    <property type="entry name" value="Adenylate/guanylate cyclase domain-containing protein"/>
    <property type="match status" value="1"/>
</dbReference>
<dbReference type="InterPro" id="IPR001054">
    <property type="entry name" value="A/G_cyclase"/>
</dbReference>
<feature type="domain" description="Guanylate cyclase" evidence="7">
    <location>
        <begin position="458"/>
        <end position="591"/>
    </location>
</feature>
<dbReference type="Pfam" id="PF00211">
    <property type="entry name" value="Guanylate_cyc"/>
    <property type="match status" value="1"/>
</dbReference>
<evidence type="ECO:0000256" key="3">
    <source>
        <dbReference type="ARBA" id="ARBA00022692"/>
    </source>
</evidence>
<gene>
    <name evidence="8" type="ORF">MNBD_NITROSPIRAE03-1877</name>
</gene>
<dbReference type="InterPro" id="IPR029787">
    <property type="entry name" value="Nucleotide_cyclase"/>
</dbReference>
<keyword evidence="8" id="KW-0456">Lyase</keyword>
<feature type="transmembrane region" description="Helical" evidence="6">
    <location>
        <begin position="342"/>
        <end position="359"/>
    </location>
</feature>
<evidence type="ECO:0000256" key="5">
    <source>
        <dbReference type="ARBA" id="ARBA00023136"/>
    </source>
</evidence>